<dbReference type="Proteomes" id="UP001500058">
    <property type="component" value="Unassembled WGS sequence"/>
</dbReference>
<name>A0ABN3IXA3_9ACTN</name>
<comment type="caution">
    <text evidence="1">The sequence shown here is derived from an EMBL/GenBank/DDBJ whole genome shotgun (WGS) entry which is preliminary data.</text>
</comment>
<sequence length="88" mass="9859">MLYAVKYTEEAARIRDGLPADRRELLERGLLVLAQDPRPKMSIPISEDEATRSLALTPNIGIEYLVSDGLLLVLVVHVVDFTQVLLEE</sequence>
<reference evidence="1 2" key="1">
    <citation type="journal article" date="2019" name="Int. J. Syst. Evol. Microbiol.">
        <title>The Global Catalogue of Microorganisms (GCM) 10K type strain sequencing project: providing services to taxonomists for standard genome sequencing and annotation.</title>
        <authorList>
            <consortium name="The Broad Institute Genomics Platform"/>
            <consortium name="The Broad Institute Genome Sequencing Center for Infectious Disease"/>
            <person name="Wu L."/>
            <person name="Ma J."/>
        </authorList>
    </citation>
    <scope>NUCLEOTIDE SEQUENCE [LARGE SCALE GENOMIC DNA]</scope>
    <source>
        <strain evidence="1 2">JCM 6921</strain>
    </source>
</reference>
<evidence type="ECO:0000313" key="1">
    <source>
        <dbReference type="EMBL" id="GAA2415244.1"/>
    </source>
</evidence>
<gene>
    <name evidence="1" type="ORF">GCM10010420_51390</name>
</gene>
<keyword evidence="2" id="KW-1185">Reference proteome</keyword>
<protein>
    <submittedName>
        <fullName evidence="1">Uncharacterized protein</fullName>
    </submittedName>
</protein>
<accession>A0ABN3IXA3</accession>
<dbReference type="RefSeq" id="WP_344325022.1">
    <property type="nucleotide sequence ID" value="NZ_BAAATJ010000034.1"/>
</dbReference>
<dbReference type="EMBL" id="BAAATJ010000034">
    <property type="protein sequence ID" value="GAA2415244.1"/>
    <property type="molecule type" value="Genomic_DNA"/>
</dbReference>
<proteinExistence type="predicted"/>
<organism evidence="1 2">
    <name type="scientific">Streptomyces glaucosporus</name>
    <dbReference type="NCBI Taxonomy" id="284044"/>
    <lineage>
        <taxon>Bacteria</taxon>
        <taxon>Bacillati</taxon>
        <taxon>Actinomycetota</taxon>
        <taxon>Actinomycetes</taxon>
        <taxon>Kitasatosporales</taxon>
        <taxon>Streptomycetaceae</taxon>
        <taxon>Streptomyces</taxon>
    </lineage>
</organism>
<evidence type="ECO:0000313" key="2">
    <source>
        <dbReference type="Proteomes" id="UP001500058"/>
    </source>
</evidence>